<dbReference type="GO" id="GO:0003735">
    <property type="term" value="F:structural constituent of ribosome"/>
    <property type="evidence" value="ECO:0007669"/>
    <property type="project" value="TreeGrafter"/>
</dbReference>
<evidence type="ECO:0000259" key="2">
    <source>
        <dbReference type="Pfam" id="PF00327"/>
    </source>
</evidence>
<dbReference type="Gene3D" id="3.30.1390.20">
    <property type="entry name" value="Ribosomal protein L30, ferredoxin-like fold domain"/>
    <property type="match status" value="1"/>
</dbReference>
<dbReference type="GO" id="GO:0000463">
    <property type="term" value="P:maturation of LSU-rRNA from tricistronic rRNA transcript (SSU-rRNA, 5.8S rRNA, LSU-rRNA)"/>
    <property type="evidence" value="ECO:0007669"/>
    <property type="project" value="TreeGrafter"/>
</dbReference>
<dbReference type="InterPro" id="IPR039699">
    <property type="entry name" value="Ribosomal_uL30"/>
</dbReference>
<comment type="similarity">
    <text evidence="1">Belongs to the universal ribosomal protein uL30 family.</text>
</comment>
<dbReference type="PANTHER" id="PTHR11524:SF26">
    <property type="entry name" value="RIBOSOME BIOGENESIS PROTEIN RLP7"/>
    <property type="match status" value="1"/>
</dbReference>
<sequence>MQSKFEGVFCPSLSFAKVLKWPPLPGIVPTHRAPDEIFFLNFFKEKEKIISLHQSMSSAQTETEVLLKKRKNDEVARMEKAESLRQAEEERQIQKRKKQNTFVPPEYLALRHLASEREQYRIDRVLKVEKELKQKTISSDKTQQEQDQGKLVFVVRVQGPKRAHLPQQVDLILKLLRLTEINTGVFVRETLSVVPLLKVIRAHVVIGEPSLYTVRSLVQKRAKITVEGENGPRSVELNDNNVIEDKLGEYGIVCMEDIIHEIFSLEENFKVVNKFLNPFQLSPPESGWGPETKLRKLVAEESKSKVSNSGRAELEYVDIDKYIEEQN</sequence>
<dbReference type="AlphaFoldDB" id="A0A1B2J9A7"/>
<dbReference type="InterPro" id="IPR035808">
    <property type="entry name" value="Ribosomal_uL30_euk_arc"/>
</dbReference>
<dbReference type="GO" id="GO:0022625">
    <property type="term" value="C:cytosolic large ribosomal subunit"/>
    <property type="evidence" value="ECO:0007669"/>
    <property type="project" value="TreeGrafter"/>
</dbReference>
<dbReference type="PANTHER" id="PTHR11524">
    <property type="entry name" value="60S RIBOSOMAL PROTEIN L7"/>
    <property type="match status" value="1"/>
</dbReference>
<dbReference type="EMBL" id="CP014584">
    <property type="protein sequence ID" value="ANZ74603.1"/>
    <property type="molecule type" value="Genomic_DNA"/>
</dbReference>
<organism evidence="3 4">
    <name type="scientific">Komagataella pastoris</name>
    <name type="common">Yeast</name>
    <name type="synonym">Pichia pastoris</name>
    <dbReference type="NCBI Taxonomy" id="4922"/>
    <lineage>
        <taxon>Eukaryota</taxon>
        <taxon>Fungi</taxon>
        <taxon>Dikarya</taxon>
        <taxon>Ascomycota</taxon>
        <taxon>Saccharomycotina</taxon>
        <taxon>Pichiomycetes</taxon>
        <taxon>Pichiales</taxon>
        <taxon>Pichiaceae</taxon>
        <taxon>Komagataella</taxon>
    </lineage>
</organism>
<dbReference type="Pfam" id="PF00327">
    <property type="entry name" value="Ribosomal_L30"/>
    <property type="match status" value="1"/>
</dbReference>
<dbReference type="SUPFAM" id="SSF55129">
    <property type="entry name" value="Ribosomal protein L30p/L7e"/>
    <property type="match status" value="1"/>
</dbReference>
<proteinExistence type="inferred from homology"/>
<keyword evidence="4" id="KW-1185">Reference proteome</keyword>
<evidence type="ECO:0000313" key="4">
    <source>
        <dbReference type="Proteomes" id="UP000094565"/>
    </source>
</evidence>
<evidence type="ECO:0000313" key="3">
    <source>
        <dbReference type="EMBL" id="ANZ74603.1"/>
    </source>
</evidence>
<accession>A0A1B2J9A7</accession>
<gene>
    <name evidence="3" type="primary">RLP7</name>
    <name evidence="3" type="ORF">ATY40_BA7500027</name>
</gene>
<feature type="domain" description="Large ribosomal subunit protein uL30-like ferredoxin-like fold" evidence="2">
    <location>
        <begin position="152"/>
        <end position="201"/>
    </location>
</feature>
<dbReference type="InterPro" id="IPR036919">
    <property type="entry name" value="Ribo_uL30_ferredoxin-like_sf"/>
</dbReference>
<evidence type="ECO:0000256" key="1">
    <source>
        <dbReference type="ARBA" id="ARBA00007594"/>
    </source>
</evidence>
<dbReference type="GO" id="GO:0003723">
    <property type="term" value="F:RNA binding"/>
    <property type="evidence" value="ECO:0007669"/>
    <property type="project" value="TreeGrafter"/>
</dbReference>
<dbReference type="CDD" id="cd01657">
    <property type="entry name" value="Ribosomal_L7_archeal_euk"/>
    <property type="match status" value="1"/>
</dbReference>
<dbReference type="Gene3D" id="1.10.15.30">
    <property type="match status" value="1"/>
</dbReference>
<protein>
    <submittedName>
        <fullName evidence="3">BA75_00027T0</fullName>
    </submittedName>
</protein>
<dbReference type="Proteomes" id="UP000094565">
    <property type="component" value="Chromosome 1"/>
</dbReference>
<reference evidence="3 4" key="1">
    <citation type="submission" date="2016-02" db="EMBL/GenBank/DDBJ databases">
        <title>Comparative genomic and transcriptomic foundation for Pichia pastoris.</title>
        <authorList>
            <person name="Love K.R."/>
            <person name="Shah K.A."/>
            <person name="Whittaker C.A."/>
            <person name="Wu J."/>
            <person name="Bartlett M.C."/>
            <person name="Ma D."/>
            <person name="Leeson R.L."/>
            <person name="Priest M."/>
            <person name="Young S.K."/>
            <person name="Love J.C."/>
        </authorList>
    </citation>
    <scope>NUCLEOTIDE SEQUENCE [LARGE SCALE GENOMIC DNA]</scope>
    <source>
        <strain evidence="3 4">ATCC 28485</strain>
    </source>
</reference>
<name>A0A1B2J9A7_PICPA</name>
<dbReference type="InterPro" id="IPR016082">
    <property type="entry name" value="Ribosomal_uL30_ferredoxin-like"/>
</dbReference>
<dbReference type="OrthoDB" id="28644at2759"/>